<accession>A0A812I326</accession>
<keyword evidence="1" id="KW-0547">Nucleotide-binding</keyword>
<keyword evidence="5" id="KW-1185">Reference proteome</keyword>
<keyword evidence="2" id="KW-0143">Chaperone</keyword>
<dbReference type="SMART" id="SM00833">
    <property type="entry name" value="CobW_C"/>
    <property type="match status" value="1"/>
</dbReference>
<dbReference type="AlphaFoldDB" id="A0A812I326"/>
<gene>
    <name evidence="4" type="primary">Ufd1l</name>
    <name evidence="4" type="ORF">SNAT2548_LOCUS2580</name>
</gene>
<dbReference type="InterPro" id="IPR036627">
    <property type="entry name" value="CobW-likC_sf"/>
</dbReference>
<protein>
    <submittedName>
        <fullName evidence="4">Ufd1l protein</fullName>
    </submittedName>
</protein>
<sequence>MGDAADWSTVLDTLLKEVQEDEACKKLLDDLLGYAVYAVTKHEADIKDTIKNRVKVRQWPVDASGVLEVDLVWPGAGYNSVACGGSFAVMAWGIVRVRDVVGASGGAASAILALADPEKSSRTLLTYYMVYAKWAEQTPRAALRQLWRTTPLWTEIYRRVIQDDAAFERVRQKGYVAVAAGRTVFQWQNWILHHFAKREQCVQAYEASGEASLSGAFAGREIDGLKRLGRCCDGGGVLPFPGREGKVALYHHTFYGSATACTMESIEQLFQKGVDDTITMLCDSYDTCKFRTMEYGGVIMGFGREISWESGSPSGLRTVARYLHAERDEAANHLDAVDRRTIVLPEGSHLLEDPLRRLAKALLLGEAGQVAAPGAEVWRIKGLIQVSGRGTMLLQGVGDQVSLEAWPDPVKVFFLVFIGMELGQELLEAAVAACRDASEPAQALSDLVERRERSTGFSPY</sequence>
<evidence type="ECO:0000256" key="2">
    <source>
        <dbReference type="ARBA" id="ARBA00023186"/>
    </source>
</evidence>
<evidence type="ECO:0000256" key="1">
    <source>
        <dbReference type="ARBA" id="ARBA00022741"/>
    </source>
</evidence>
<evidence type="ECO:0000313" key="5">
    <source>
        <dbReference type="Proteomes" id="UP000604046"/>
    </source>
</evidence>
<dbReference type="EMBL" id="CAJNDS010000154">
    <property type="protein sequence ID" value="CAE6971242.1"/>
    <property type="molecule type" value="Genomic_DNA"/>
</dbReference>
<dbReference type="Pfam" id="PF07683">
    <property type="entry name" value="CobW_C"/>
    <property type="match status" value="1"/>
</dbReference>
<comment type="caution">
    <text evidence="4">The sequence shown here is derived from an EMBL/GenBank/DDBJ whole genome shotgun (WGS) entry which is preliminary data.</text>
</comment>
<name>A0A812I326_9DINO</name>
<dbReference type="Proteomes" id="UP000604046">
    <property type="component" value="Unassembled WGS sequence"/>
</dbReference>
<feature type="domain" description="CobW C-terminal" evidence="3">
    <location>
        <begin position="346"/>
        <end position="435"/>
    </location>
</feature>
<evidence type="ECO:0000259" key="3">
    <source>
        <dbReference type="SMART" id="SM00833"/>
    </source>
</evidence>
<dbReference type="SUPFAM" id="SSF90002">
    <property type="entry name" value="Hypothetical protein YjiA, C-terminal domain"/>
    <property type="match status" value="1"/>
</dbReference>
<dbReference type="OrthoDB" id="422728at2759"/>
<reference evidence="4" key="1">
    <citation type="submission" date="2021-02" db="EMBL/GenBank/DDBJ databases">
        <authorList>
            <person name="Dougan E. K."/>
            <person name="Rhodes N."/>
            <person name="Thang M."/>
            <person name="Chan C."/>
        </authorList>
    </citation>
    <scope>NUCLEOTIDE SEQUENCE</scope>
</reference>
<dbReference type="GO" id="GO:0000166">
    <property type="term" value="F:nucleotide binding"/>
    <property type="evidence" value="ECO:0007669"/>
    <property type="project" value="UniProtKB-KW"/>
</dbReference>
<dbReference type="InterPro" id="IPR011629">
    <property type="entry name" value="CobW-like_C"/>
</dbReference>
<evidence type="ECO:0000313" key="4">
    <source>
        <dbReference type="EMBL" id="CAE6971242.1"/>
    </source>
</evidence>
<proteinExistence type="predicted"/>
<organism evidence="4 5">
    <name type="scientific">Symbiodinium natans</name>
    <dbReference type="NCBI Taxonomy" id="878477"/>
    <lineage>
        <taxon>Eukaryota</taxon>
        <taxon>Sar</taxon>
        <taxon>Alveolata</taxon>
        <taxon>Dinophyceae</taxon>
        <taxon>Suessiales</taxon>
        <taxon>Symbiodiniaceae</taxon>
        <taxon>Symbiodinium</taxon>
    </lineage>
</organism>
<dbReference type="Gene3D" id="3.30.1220.10">
    <property type="entry name" value="CobW-like, C-terminal domain"/>
    <property type="match status" value="1"/>
</dbReference>